<evidence type="ECO:0000313" key="3">
    <source>
        <dbReference type="Proteomes" id="UP001209317"/>
    </source>
</evidence>
<dbReference type="Proteomes" id="UP001209317">
    <property type="component" value="Unassembled WGS sequence"/>
</dbReference>
<dbReference type="InterPro" id="IPR008928">
    <property type="entry name" value="6-hairpin_glycosidase_sf"/>
</dbReference>
<keyword evidence="2" id="KW-0378">Hydrolase</keyword>
<dbReference type="Gene3D" id="1.50.10.10">
    <property type="match status" value="1"/>
</dbReference>
<dbReference type="RefSeq" id="WP_263037762.1">
    <property type="nucleotide sequence ID" value="NZ_JAOTPL010000008.1"/>
</dbReference>
<reference evidence="2" key="1">
    <citation type="submission" date="2022-10" db="EMBL/GenBank/DDBJ databases">
        <authorList>
            <person name="Kim H.S."/>
            <person name="Kim J.-S."/>
            <person name="Suh M.K."/>
            <person name="Eom M.K."/>
            <person name="Lee J.-S."/>
        </authorList>
    </citation>
    <scope>NUCLEOTIDE SEQUENCE</scope>
    <source>
        <strain evidence="2">LIP-5</strain>
    </source>
</reference>
<dbReference type="PANTHER" id="PTHR31047:SF0">
    <property type="entry name" value="MEIOTICALLY UP-REGULATED GENE 157 PROTEIN"/>
    <property type="match status" value="1"/>
</dbReference>
<organism evidence="2 3">
    <name type="scientific">Haoranjiania flava</name>
    <dbReference type="NCBI Taxonomy" id="1856322"/>
    <lineage>
        <taxon>Bacteria</taxon>
        <taxon>Pseudomonadati</taxon>
        <taxon>Bacteroidota</taxon>
        <taxon>Chitinophagia</taxon>
        <taxon>Chitinophagales</taxon>
        <taxon>Chitinophagaceae</taxon>
        <taxon>Haoranjiania</taxon>
    </lineage>
</organism>
<dbReference type="EMBL" id="JAOTPL010000008">
    <property type="protein sequence ID" value="MCU7694276.1"/>
    <property type="molecule type" value="Genomic_DNA"/>
</dbReference>
<dbReference type="Pfam" id="PF06824">
    <property type="entry name" value="Glyco_hydro_125"/>
    <property type="match status" value="1"/>
</dbReference>
<protein>
    <submittedName>
        <fullName evidence="2">Glycoside hydrolase family 125 protein</fullName>
    </submittedName>
</protein>
<name>A0AAE3IPX7_9BACT</name>
<evidence type="ECO:0000256" key="1">
    <source>
        <dbReference type="SAM" id="SignalP"/>
    </source>
</evidence>
<dbReference type="GO" id="GO:0005975">
    <property type="term" value="P:carbohydrate metabolic process"/>
    <property type="evidence" value="ECO:0007669"/>
    <property type="project" value="InterPro"/>
</dbReference>
<comment type="caution">
    <text evidence="2">The sequence shown here is derived from an EMBL/GenBank/DDBJ whole genome shotgun (WGS) entry which is preliminary data.</text>
</comment>
<gene>
    <name evidence="2" type="ORF">OD355_07090</name>
</gene>
<dbReference type="SMART" id="SM01149">
    <property type="entry name" value="DUF1237"/>
    <property type="match status" value="1"/>
</dbReference>
<dbReference type="PANTHER" id="PTHR31047">
    <property type="entry name" value="MEIOTICALLY UP-REGULATED GENE 157 PROTEIN"/>
    <property type="match status" value="1"/>
</dbReference>
<accession>A0AAE3IPX7</accession>
<evidence type="ECO:0000313" key="2">
    <source>
        <dbReference type="EMBL" id="MCU7694276.1"/>
    </source>
</evidence>
<dbReference type="AlphaFoldDB" id="A0AAE3IPX7"/>
<keyword evidence="1" id="KW-0732">Signal</keyword>
<dbReference type="InterPro" id="IPR008313">
    <property type="entry name" value="GH125"/>
</dbReference>
<dbReference type="InterPro" id="IPR012341">
    <property type="entry name" value="6hp_glycosidase-like_sf"/>
</dbReference>
<dbReference type="PIRSF" id="PIRSF028846">
    <property type="entry name" value="UCP028846"/>
    <property type="match status" value="1"/>
</dbReference>
<feature type="chain" id="PRO_5042143531" evidence="1">
    <location>
        <begin position="26"/>
        <end position="503"/>
    </location>
</feature>
<dbReference type="SUPFAM" id="SSF48208">
    <property type="entry name" value="Six-hairpin glycosidases"/>
    <property type="match status" value="1"/>
</dbReference>
<dbReference type="GO" id="GO:0016787">
    <property type="term" value="F:hydrolase activity"/>
    <property type="evidence" value="ECO:0007669"/>
    <property type="project" value="UniProtKB-KW"/>
</dbReference>
<feature type="signal peptide" evidence="1">
    <location>
        <begin position="1"/>
        <end position="25"/>
    </location>
</feature>
<keyword evidence="3" id="KW-1185">Reference proteome</keyword>
<proteinExistence type="predicted"/>
<sequence>MQRRKFIEQAALAGAALTVANSAAAQTAAGTTQPQQQTFPVVRYATGRRKFKSVAVESTIDQVKQNIKNKELAWMFENCFPNTLDTTVDYTTIDGKPDTYVITGDIDAMWLRDSSAQVWPYIPLTKNDKELKRLIEGVIRRQNKFIILDPYANAFFKDPKKVSEWKETDITDMKPGVHERKWEVDSLCYPIRLAYAYWKTTGDTAPFDSLWKDAMVAVVKTFKEQQRFQGAGPYKFQRKTFWATDGVPIGGYGYPVKPNGLICSIFRPSDDATIYPYLIPSNFFAASELVHLAEMWEAIFKDAEKAKEARDLSRDVFTALRNYATIVHPQFGKMYAYEINGYGSYNLMDDGNVPSLLAMPYLGSVFQSDLVYQNTRKYVLSEENPFFFKGKAAEGVGSPHTLMNKIWPMAIIMRGMTSSDPKEIASCLEMLRTTHAGTGFMHESFDKDAPIDFTRKWFAWANTLFGEFILKVYKENKALLDYVKPAAVSPSASPVKRKGIFNF</sequence>